<sequence length="126" mass="14044">MSETVEKFILVAAEISIVLIACMFALGGIQSQDAAVQAAHKSAVNEERRLFTSLEITEQVTYTGAEVLQSIRQMKALDANIRVVNQYFYRSDDIESIDVSGVDLNRTYTVSYIRDSQGKVQTIVFT</sequence>
<evidence type="ECO:0000313" key="2">
    <source>
        <dbReference type="EMBL" id="PYE43207.1"/>
    </source>
</evidence>
<dbReference type="AlphaFoldDB" id="A0A2V4USQ8"/>
<keyword evidence="5" id="KW-1185">Reference proteome</keyword>
<dbReference type="EMBL" id="QJSW01000030">
    <property type="protein sequence ID" value="PYE43207.1"/>
    <property type="molecule type" value="Genomic_DNA"/>
</dbReference>
<protein>
    <submittedName>
        <fullName evidence="2">Uncharacterized protein</fullName>
    </submittedName>
</protein>
<dbReference type="Proteomes" id="UP000509327">
    <property type="component" value="Chromosome"/>
</dbReference>
<reference evidence="3 5" key="2">
    <citation type="submission" date="2020-06" db="EMBL/GenBank/DDBJ databases">
        <title>Complete genome of Paenibacillus barcinonensis KACC11450.</title>
        <authorList>
            <person name="Kim M."/>
            <person name="Park Y.-J."/>
            <person name="Shin J.-H."/>
        </authorList>
    </citation>
    <scope>NUCLEOTIDE SEQUENCE [LARGE SCALE GENOMIC DNA]</scope>
    <source>
        <strain evidence="3 5">KACC11450</strain>
    </source>
</reference>
<evidence type="ECO:0000256" key="1">
    <source>
        <dbReference type="SAM" id="Phobius"/>
    </source>
</evidence>
<proteinExistence type="predicted"/>
<dbReference type="EMBL" id="CP054614">
    <property type="protein sequence ID" value="QKS57019.1"/>
    <property type="molecule type" value="Genomic_DNA"/>
</dbReference>
<evidence type="ECO:0000313" key="3">
    <source>
        <dbReference type="EMBL" id="QKS57019.1"/>
    </source>
</evidence>
<reference evidence="2 4" key="1">
    <citation type="submission" date="2018-06" db="EMBL/GenBank/DDBJ databases">
        <title>Genomic Encyclopedia of Type Strains, Phase III (KMG-III): the genomes of soil and plant-associated and newly described type strains.</title>
        <authorList>
            <person name="Whitman W."/>
        </authorList>
    </citation>
    <scope>NUCLEOTIDE SEQUENCE [LARGE SCALE GENOMIC DNA]</scope>
    <source>
        <strain evidence="2 4">CECT 7022</strain>
    </source>
</reference>
<keyword evidence="1" id="KW-0812">Transmembrane</keyword>
<gene>
    <name evidence="2" type="ORF">DFQ00_13015</name>
    <name evidence="3" type="ORF">HUB98_12225</name>
</gene>
<accession>A0A2V4USQ8</accession>
<evidence type="ECO:0000313" key="5">
    <source>
        <dbReference type="Proteomes" id="UP000509327"/>
    </source>
</evidence>
<feature type="transmembrane region" description="Helical" evidence="1">
    <location>
        <begin position="7"/>
        <end position="29"/>
    </location>
</feature>
<name>A0A2V4USQ8_PAEBA</name>
<keyword evidence="1" id="KW-0472">Membrane</keyword>
<keyword evidence="1" id="KW-1133">Transmembrane helix</keyword>
<evidence type="ECO:0000313" key="4">
    <source>
        <dbReference type="Proteomes" id="UP000247790"/>
    </source>
</evidence>
<dbReference type="OrthoDB" id="2625312at2"/>
<dbReference type="RefSeq" id="WP_110899373.1">
    <property type="nucleotide sequence ID" value="NZ_CP054614.1"/>
</dbReference>
<organism evidence="2 4">
    <name type="scientific">Paenibacillus barcinonensis</name>
    <dbReference type="NCBI Taxonomy" id="198119"/>
    <lineage>
        <taxon>Bacteria</taxon>
        <taxon>Bacillati</taxon>
        <taxon>Bacillota</taxon>
        <taxon>Bacilli</taxon>
        <taxon>Bacillales</taxon>
        <taxon>Paenibacillaceae</taxon>
        <taxon>Paenibacillus</taxon>
    </lineage>
</organism>
<dbReference type="Proteomes" id="UP000247790">
    <property type="component" value="Unassembled WGS sequence"/>
</dbReference>